<gene>
    <name evidence="2" type="ORF">PCOR1329_LOCUS85595</name>
</gene>
<dbReference type="InterPro" id="IPR000257">
    <property type="entry name" value="Uroporphyrinogen_deCOase"/>
</dbReference>
<dbReference type="Gene3D" id="3.20.20.210">
    <property type="match status" value="2"/>
</dbReference>
<dbReference type="PANTHER" id="PTHR21091">
    <property type="entry name" value="METHYLTETRAHYDROFOLATE:HOMOCYSTEINE METHYLTRANSFERASE RELATED"/>
    <property type="match status" value="1"/>
</dbReference>
<proteinExistence type="predicted"/>
<comment type="caution">
    <text evidence="2">The sequence shown here is derived from an EMBL/GenBank/DDBJ whole genome shotgun (WGS) entry which is preliminary data.</text>
</comment>
<name>A0ABN9YH16_9DINO</name>
<dbReference type="PANTHER" id="PTHR21091:SF169">
    <property type="entry name" value="UROPORPHYRINOGEN DECARBOXYLASE"/>
    <property type="match status" value="1"/>
</dbReference>
<organism evidence="2 3">
    <name type="scientific">Prorocentrum cordatum</name>
    <dbReference type="NCBI Taxonomy" id="2364126"/>
    <lineage>
        <taxon>Eukaryota</taxon>
        <taxon>Sar</taxon>
        <taxon>Alveolata</taxon>
        <taxon>Dinophyceae</taxon>
        <taxon>Prorocentrales</taxon>
        <taxon>Prorocentraceae</taxon>
        <taxon>Prorocentrum</taxon>
    </lineage>
</organism>
<feature type="non-terminal residue" evidence="2">
    <location>
        <position position="1"/>
    </location>
</feature>
<feature type="non-terminal residue" evidence="2">
    <location>
        <position position="238"/>
    </location>
</feature>
<dbReference type="InterPro" id="IPR038071">
    <property type="entry name" value="UROD/MetE-like_sf"/>
</dbReference>
<dbReference type="PROSITE" id="PS00907">
    <property type="entry name" value="UROD_2"/>
    <property type="match status" value="1"/>
</dbReference>
<dbReference type="Proteomes" id="UP001189429">
    <property type="component" value="Unassembled WGS sequence"/>
</dbReference>
<feature type="domain" description="Uroporphyrinogen decarboxylase (URO-D)" evidence="1">
    <location>
        <begin position="24"/>
        <end position="40"/>
    </location>
</feature>
<accession>A0ABN9YH16</accession>
<dbReference type="EMBL" id="CAUYUJ010022653">
    <property type="protein sequence ID" value="CAK0911848.1"/>
    <property type="molecule type" value="Genomic_DNA"/>
</dbReference>
<sequence length="238" mass="26388">ESLSYVFDAVFWTRQQSGNEIPVIGFAGAPWTLMGYMVEGGAVRSFDRAKKWLYLYPEASRKLLTALRDIVVEYLVGQYDSGAPLLQVFDTNCGEVPPGVYEEFMVDDLKHIATEVKKRRPGALVSLFPKDGELATFNDSDYDVIGVPRGEGSTKPELSSRKCAVCSCAAPFRPTSRFELSTAADITQQVSWTTSPAEARRMCPDKTLQGNFDPYCLYADPAHVKATAQKMVREFGVD</sequence>
<reference evidence="2" key="1">
    <citation type="submission" date="2023-10" db="EMBL/GenBank/DDBJ databases">
        <authorList>
            <person name="Chen Y."/>
            <person name="Shah S."/>
            <person name="Dougan E. K."/>
            <person name="Thang M."/>
            <person name="Chan C."/>
        </authorList>
    </citation>
    <scope>NUCLEOTIDE SEQUENCE [LARGE SCALE GENOMIC DNA]</scope>
</reference>
<dbReference type="Pfam" id="PF01208">
    <property type="entry name" value="URO-D"/>
    <property type="match status" value="1"/>
</dbReference>
<dbReference type="SUPFAM" id="SSF51726">
    <property type="entry name" value="UROD/MetE-like"/>
    <property type="match status" value="1"/>
</dbReference>
<protein>
    <recommendedName>
        <fullName evidence="1">Uroporphyrinogen decarboxylase (URO-D) domain-containing protein</fullName>
    </recommendedName>
</protein>
<evidence type="ECO:0000259" key="1">
    <source>
        <dbReference type="PROSITE" id="PS00907"/>
    </source>
</evidence>
<evidence type="ECO:0000313" key="3">
    <source>
        <dbReference type="Proteomes" id="UP001189429"/>
    </source>
</evidence>
<keyword evidence="3" id="KW-1185">Reference proteome</keyword>
<evidence type="ECO:0000313" key="2">
    <source>
        <dbReference type="EMBL" id="CAK0911848.1"/>
    </source>
</evidence>